<evidence type="ECO:0000256" key="1">
    <source>
        <dbReference type="ARBA" id="ARBA00022737"/>
    </source>
</evidence>
<dbReference type="AlphaFoldDB" id="A0A4Q0I7W3"/>
<keyword evidence="1" id="KW-0677">Repeat</keyword>
<gene>
    <name evidence="4" type="ORF">EFD62_09180</name>
</gene>
<feature type="domain" description="DUF4474" evidence="2">
    <location>
        <begin position="547"/>
        <end position="689"/>
    </location>
</feature>
<dbReference type="PANTHER" id="PTHR32305:SF15">
    <property type="entry name" value="PROTEIN RHSA-RELATED"/>
    <property type="match status" value="1"/>
</dbReference>
<evidence type="ECO:0000259" key="3">
    <source>
        <dbReference type="Pfam" id="PF25023"/>
    </source>
</evidence>
<comment type="caution">
    <text evidence="4">The sequence shown here is derived from an EMBL/GenBank/DDBJ whole genome shotgun (WGS) entry which is preliminary data.</text>
</comment>
<dbReference type="Pfam" id="PF25023">
    <property type="entry name" value="TEN_YD-shell"/>
    <property type="match status" value="2"/>
</dbReference>
<dbReference type="Proteomes" id="UP000289166">
    <property type="component" value="Unassembled WGS sequence"/>
</dbReference>
<dbReference type="OrthoDB" id="9771173at2"/>
<evidence type="ECO:0000259" key="2">
    <source>
        <dbReference type="Pfam" id="PF14751"/>
    </source>
</evidence>
<dbReference type="PANTHER" id="PTHR32305">
    <property type="match status" value="1"/>
</dbReference>
<proteinExistence type="predicted"/>
<dbReference type="NCBIfam" id="TIGR01643">
    <property type="entry name" value="YD_repeat_2x"/>
    <property type="match status" value="2"/>
</dbReference>
<dbReference type="Pfam" id="PF14751">
    <property type="entry name" value="DUF4474"/>
    <property type="match status" value="1"/>
</dbReference>
<dbReference type="InterPro" id="IPR056823">
    <property type="entry name" value="TEN-like_YD-shell"/>
</dbReference>
<evidence type="ECO:0000313" key="5">
    <source>
        <dbReference type="Proteomes" id="UP000289166"/>
    </source>
</evidence>
<dbReference type="InterPro" id="IPR029322">
    <property type="entry name" value="DUF4474"/>
</dbReference>
<protein>
    <submittedName>
        <fullName evidence="4">DUF4474 domain-containing protein</fullName>
    </submittedName>
</protein>
<accession>A0A4Q0I7W3</accession>
<sequence length="709" mass="82574">MSEIIDPVGMRITFKYDRQGRMVQRTGKDGRSTYYTYNADNNITSRWEEEGQLEKYEYNIDGSLAASISGTTIHTYTYTPAGRLKSKATNGQKVLQYDYNKNGRISKLTDISGTPVEYTYDMLGRLTAVSNGGKDSAKYEYNLDKNITRLLNIDPSGKEMFMYRYAYDGNGNQILKEENDKVTAYSYDALNRLEEVIYPGQVKERFTYDANGNRLKREFGDILEHYEYDNCNRLIQRIKNGLTTEYEYDERGNLIREKEGQLNKLYGYDGFDRLTHVKNPDGTYMENIYDAENLRSISIENGKYNRYVYSGSSIACEVDEDWGLKDRIVRGHTILQKEDSNKDAYYYIHNAHGDITALTDGMGEVVNRYSYDAFGNISDCVETVDNRFKYSGELHDPVTHQYYLRARYYNPSIGRFMQEDSFRGDGLNLYTYVANNPIKYIDPTGHCKEGVNFIDSIGNALGINLNGIIRKIPGVDWISDCFDNIVWPDSGDAWDDMVASIYKNTPIYKWYVEQTQERGLPWIFGFYRDQSGNYHARQNNSLQSISIVGYNDFYDMVFDLATSMSKEKFDFSYNGQDYTVWVWKGDYLNLGAGAELGIYKRFELFGIQIEHWLIDKDLSMPMTLEVEYEGEKIISYDPKRDDPKGQEIEKWWVTGFNPYYQDKKAHELTATYTIEFSDKKGMFEAFREQWKDDKRWDFDDVTYTATFTF</sequence>
<feature type="domain" description="Teneurin-like YD-shell" evidence="3">
    <location>
        <begin position="177"/>
        <end position="438"/>
    </location>
</feature>
<organism evidence="4 5">
    <name type="scientific">Acetivibrio mesophilus</name>
    <dbReference type="NCBI Taxonomy" id="2487273"/>
    <lineage>
        <taxon>Bacteria</taxon>
        <taxon>Bacillati</taxon>
        <taxon>Bacillota</taxon>
        <taxon>Clostridia</taxon>
        <taxon>Eubacteriales</taxon>
        <taxon>Oscillospiraceae</taxon>
        <taxon>Acetivibrio</taxon>
    </lineage>
</organism>
<keyword evidence="5" id="KW-1185">Reference proteome</keyword>
<dbReference type="InterPro" id="IPR022385">
    <property type="entry name" value="Rhs_assc_core"/>
</dbReference>
<feature type="domain" description="Teneurin-like YD-shell" evidence="3">
    <location>
        <begin position="55"/>
        <end position="176"/>
    </location>
</feature>
<evidence type="ECO:0000313" key="4">
    <source>
        <dbReference type="EMBL" id="RXE59122.1"/>
    </source>
</evidence>
<dbReference type="NCBIfam" id="TIGR03696">
    <property type="entry name" value="Rhs_assc_core"/>
    <property type="match status" value="1"/>
</dbReference>
<dbReference type="Gene3D" id="2.180.10.10">
    <property type="entry name" value="RHS repeat-associated core"/>
    <property type="match status" value="1"/>
</dbReference>
<dbReference type="InterPro" id="IPR050708">
    <property type="entry name" value="T6SS_VgrG/RHS"/>
</dbReference>
<dbReference type="EMBL" id="RLII01000009">
    <property type="protein sequence ID" value="RXE59122.1"/>
    <property type="molecule type" value="Genomic_DNA"/>
</dbReference>
<dbReference type="InterPro" id="IPR006530">
    <property type="entry name" value="YD"/>
</dbReference>
<reference evidence="5" key="1">
    <citation type="submission" date="2018-11" db="EMBL/GenBank/DDBJ databases">
        <title>Genome sequencing of a novel mesophilic and cellulolytic organism within the genus Hungateiclostridium.</title>
        <authorList>
            <person name="Rettenmaier R."/>
            <person name="Liebl W."/>
            <person name="Zverlov V."/>
        </authorList>
    </citation>
    <scope>NUCLEOTIDE SEQUENCE [LARGE SCALE GENOMIC DNA]</scope>
    <source>
        <strain evidence="5">N2K1</strain>
    </source>
</reference>
<name>A0A4Q0I7W3_9FIRM</name>